<feature type="domain" description="HIT" evidence="4">
    <location>
        <begin position="5"/>
        <end position="112"/>
    </location>
</feature>
<evidence type="ECO:0000259" key="4">
    <source>
        <dbReference type="PROSITE" id="PS51084"/>
    </source>
</evidence>
<evidence type="ECO:0000256" key="2">
    <source>
        <dbReference type="PIRSR" id="PIRSR601310-3"/>
    </source>
</evidence>
<dbReference type="PANTHER" id="PTHR46648:SF1">
    <property type="entry name" value="ADENOSINE 5'-MONOPHOSPHORAMIDASE HNT1"/>
    <property type="match status" value="1"/>
</dbReference>
<evidence type="ECO:0000313" key="6">
    <source>
        <dbReference type="Proteomes" id="UP000595001"/>
    </source>
</evidence>
<dbReference type="SUPFAM" id="SSF54197">
    <property type="entry name" value="HIT-like"/>
    <property type="match status" value="1"/>
</dbReference>
<dbReference type="EMBL" id="CP065856">
    <property type="protein sequence ID" value="QPV61971.1"/>
    <property type="molecule type" value="Genomic_DNA"/>
</dbReference>
<dbReference type="Pfam" id="PF01230">
    <property type="entry name" value="HIT"/>
    <property type="match status" value="1"/>
</dbReference>
<dbReference type="PANTHER" id="PTHR46648">
    <property type="entry name" value="HIT FAMILY PROTEIN 1"/>
    <property type="match status" value="1"/>
</dbReference>
<gene>
    <name evidence="5" type="ORF">I7X12_14585</name>
</gene>
<proteinExistence type="predicted"/>
<organism evidence="5 6">
    <name type="scientific">Halosimplex litoreum</name>
    <dbReference type="NCBI Taxonomy" id="1198301"/>
    <lineage>
        <taxon>Archaea</taxon>
        <taxon>Methanobacteriati</taxon>
        <taxon>Methanobacteriota</taxon>
        <taxon>Stenosarchaea group</taxon>
        <taxon>Halobacteria</taxon>
        <taxon>Halobacteriales</taxon>
        <taxon>Haloarculaceae</taxon>
        <taxon>Halosimplex</taxon>
    </lineage>
</organism>
<evidence type="ECO:0000256" key="3">
    <source>
        <dbReference type="PROSITE-ProRule" id="PRU00464"/>
    </source>
</evidence>
<feature type="active site" description="Tele-AMP-histidine intermediate" evidence="1">
    <location>
        <position position="99"/>
    </location>
</feature>
<sequence>MSQCPFCSIVAGDSPAYRLYEDERSLAFLDIEPGTRGHTLVIPKTHHETVTDMPESLAGAVFRTVHRVAGALESAFQLDGCNVVQSNGVVAGQEVHHVHVHIVPRYGDDTVTLGWNGEPADERTQREVADTVRDHLAS</sequence>
<protein>
    <submittedName>
        <fullName evidence="5">HIT domain-containing protein</fullName>
    </submittedName>
</protein>
<dbReference type="InterPro" id="IPR001310">
    <property type="entry name" value="Histidine_triad_HIT"/>
</dbReference>
<dbReference type="Gene3D" id="3.30.428.10">
    <property type="entry name" value="HIT-like"/>
    <property type="match status" value="1"/>
</dbReference>
<evidence type="ECO:0000313" key="5">
    <source>
        <dbReference type="EMBL" id="QPV61971.1"/>
    </source>
</evidence>
<dbReference type="GeneID" id="60589744"/>
<dbReference type="GO" id="GO:0009117">
    <property type="term" value="P:nucleotide metabolic process"/>
    <property type="evidence" value="ECO:0007669"/>
    <property type="project" value="TreeGrafter"/>
</dbReference>
<dbReference type="InterPro" id="IPR011146">
    <property type="entry name" value="HIT-like"/>
</dbReference>
<keyword evidence="6" id="KW-1185">Reference proteome</keyword>
<dbReference type="GO" id="GO:0003824">
    <property type="term" value="F:catalytic activity"/>
    <property type="evidence" value="ECO:0007669"/>
    <property type="project" value="InterPro"/>
</dbReference>
<name>A0A7T3FWG9_9EURY</name>
<dbReference type="PROSITE" id="PS51084">
    <property type="entry name" value="HIT_2"/>
    <property type="match status" value="1"/>
</dbReference>
<dbReference type="InterPro" id="IPR036265">
    <property type="entry name" value="HIT-like_sf"/>
</dbReference>
<dbReference type="AlphaFoldDB" id="A0A7T3FWG9"/>
<dbReference type="RefSeq" id="WP_198060789.1">
    <property type="nucleotide sequence ID" value="NZ_CP065856.1"/>
</dbReference>
<dbReference type="PRINTS" id="PR00332">
    <property type="entry name" value="HISTRIAD"/>
</dbReference>
<feature type="short sequence motif" description="Histidine triad motif" evidence="2 3">
    <location>
        <begin position="97"/>
        <end position="101"/>
    </location>
</feature>
<reference evidence="5 6" key="1">
    <citation type="submission" date="2020-12" db="EMBL/GenBank/DDBJ databases">
        <title>Halosimplex halophilum sp. nov. and Halosimplex salinum sp. nov., two new members of the genus Halosimplex.</title>
        <authorList>
            <person name="Cui H.L."/>
        </authorList>
    </citation>
    <scope>NUCLEOTIDE SEQUENCE [LARGE SCALE GENOMIC DNA]</scope>
    <source>
        <strain evidence="5 6">YGH94</strain>
    </source>
</reference>
<evidence type="ECO:0000256" key="1">
    <source>
        <dbReference type="PIRSR" id="PIRSR601310-1"/>
    </source>
</evidence>
<dbReference type="Proteomes" id="UP000595001">
    <property type="component" value="Chromosome"/>
</dbReference>
<accession>A0A7T3FWG9</accession>
<dbReference type="OrthoDB" id="26806at2157"/>
<dbReference type="KEGG" id="hlt:I7X12_14585"/>